<organism evidence="2">
    <name type="scientific">marine metagenome</name>
    <dbReference type="NCBI Taxonomy" id="408172"/>
    <lineage>
        <taxon>unclassified sequences</taxon>
        <taxon>metagenomes</taxon>
        <taxon>ecological metagenomes</taxon>
    </lineage>
</organism>
<dbReference type="Pfam" id="PF13472">
    <property type="entry name" value="Lipase_GDSL_2"/>
    <property type="match status" value="1"/>
</dbReference>
<dbReference type="InterPro" id="IPR051532">
    <property type="entry name" value="Ester_Hydrolysis_Enzymes"/>
</dbReference>
<name>A0A381YNR1_9ZZZZ</name>
<proteinExistence type="predicted"/>
<protein>
    <recommendedName>
        <fullName evidence="1">SGNH hydrolase-type esterase domain-containing protein</fullName>
    </recommendedName>
</protein>
<dbReference type="InterPro" id="IPR036514">
    <property type="entry name" value="SGNH_hydro_sf"/>
</dbReference>
<dbReference type="InterPro" id="IPR013830">
    <property type="entry name" value="SGNH_hydro"/>
</dbReference>
<dbReference type="AlphaFoldDB" id="A0A381YNR1"/>
<dbReference type="GO" id="GO:0004622">
    <property type="term" value="F:phosphatidylcholine lysophospholipase activity"/>
    <property type="evidence" value="ECO:0007669"/>
    <property type="project" value="TreeGrafter"/>
</dbReference>
<reference evidence="2" key="1">
    <citation type="submission" date="2018-05" db="EMBL/GenBank/DDBJ databases">
        <authorList>
            <person name="Lanie J.A."/>
            <person name="Ng W.-L."/>
            <person name="Kazmierczak K.M."/>
            <person name="Andrzejewski T.M."/>
            <person name="Davidsen T.M."/>
            <person name="Wayne K.J."/>
            <person name="Tettelin H."/>
            <person name="Glass J.I."/>
            <person name="Rusch D."/>
            <person name="Podicherti R."/>
            <person name="Tsui H.-C.T."/>
            <person name="Winkler M.E."/>
        </authorList>
    </citation>
    <scope>NUCLEOTIDE SEQUENCE</scope>
</reference>
<dbReference type="SUPFAM" id="SSF52266">
    <property type="entry name" value="SGNH hydrolase"/>
    <property type="match status" value="1"/>
</dbReference>
<dbReference type="PANTHER" id="PTHR30383">
    <property type="entry name" value="THIOESTERASE 1/PROTEASE 1/LYSOPHOSPHOLIPASE L1"/>
    <property type="match status" value="1"/>
</dbReference>
<dbReference type="CDD" id="cd04501">
    <property type="entry name" value="SGNH_hydrolase_like_4"/>
    <property type="match status" value="1"/>
</dbReference>
<evidence type="ECO:0000259" key="1">
    <source>
        <dbReference type="Pfam" id="PF13472"/>
    </source>
</evidence>
<dbReference type="Gene3D" id="3.40.50.1110">
    <property type="entry name" value="SGNH hydrolase"/>
    <property type="match status" value="1"/>
</dbReference>
<dbReference type="PANTHER" id="PTHR30383:SF5">
    <property type="entry name" value="SGNH HYDROLASE-TYPE ESTERASE DOMAIN-CONTAINING PROTEIN"/>
    <property type="match status" value="1"/>
</dbReference>
<dbReference type="EMBL" id="UINC01018666">
    <property type="protein sequence ID" value="SVA78609.1"/>
    <property type="molecule type" value="Genomic_DNA"/>
</dbReference>
<evidence type="ECO:0000313" key="2">
    <source>
        <dbReference type="EMBL" id="SVA78609.1"/>
    </source>
</evidence>
<sequence>MKISNSFLYFFCLSISFNLDAQDWPDFNRYRQDNYQVGMPSEDENRIVFMGNSITEGWSVTYPEFFDGKPYINRGISGQTTPQMLVRFRADVIDLRPKAVVILAGTNDIAGNTGPSTVKMIADNIFSMAELAKEHNILVIISSVLPVYEYSWIERELDPVPIISRLNAIIKNYALKNGHTYLDYYSEMVDDRMGLMEQYTPDGVHANKDGYKLMSTLAEKAIKETLSKTNKQ</sequence>
<accession>A0A381YNR1</accession>
<feature type="domain" description="SGNH hydrolase-type esterase" evidence="1">
    <location>
        <begin position="49"/>
        <end position="213"/>
    </location>
</feature>
<gene>
    <name evidence="2" type="ORF">METZ01_LOCUS131463</name>
</gene>